<proteinExistence type="predicted"/>
<evidence type="ECO:0000256" key="1">
    <source>
        <dbReference type="SAM" id="Phobius"/>
    </source>
</evidence>
<keyword evidence="1" id="KW-0472">Membrane</keyword>
<keyword evidence="1" id="KW-1133">Transmembrane helix</keyword>
<reference evidence="2" key="1">
    <citation type="submission" date="2023-03" db="EMBL/GenBank/DDBJ databases">
        <title>Near-Complete genome sequence of Lipomyces tetrasporous NRRL Y-64009, an oleaginous yeast capable of growing on lignocellulosic hydrolysates.</title>
        <authorList>
            <consortium name="Lawrence Berkeley National Laboratory"/>
            <person name="Jagtap S.S."/>
            <person name="Liu J.-J."/>
            <person name="Walukiewicz H.E."/>
            <person name="Pangilinan J."/>
            <person name="Lipzen A."/>
            <person name="Ahrendt S."/>
            <person name="Koriabine M."/>
            <person name="Cobaugh K."/>
            <person name="Salamov A."/>
            <person name="Yoshinaga Y."/>
            <person name="Ng V."/>
            <person name="Daum C."/>
            <person name="Grigoriev I.V."/>
            <person name="Slininger P.J."/>
            <person name="Dien B.S."/>
            <person name="Jin Y.-S."/>
            <person name="Rao C.V."/>
        </authorList>
    </citation>
    <scope>NUCLEOTIDE SEQUENCE</scope>
    <source>
        <strain evidence="2">NRRL Y-64009</strain>
    </source>
</reference>
<protein>
    <submittedName>
        <fullName evidence="2">Uncharacterized protein</fullName>
    </submittedName>
</protein>
<dbReference type="RefSeq" id="XP_056043359.1">
    <property type="nucleotide sequence ID" value="XM_056187823.1"/>
</dbReference>
<name>A0AAD7VSN6_9ASCO</name>
<evidence type="ECO:0000313" key="3">
    <source>
        <dbReference type="Proteomes" id="UP001217417"/>
    </source>
</evidence>
<keyword evidence="1" id="KW-0812">Transmembrane</keyword>
<keyword evidence="3" id="KW-1185">Reference proteome</keyword>
<sequence length="60" mass="7187">MWFGRHCVWDIMLWCPILCWLWLMGWCVLFLKYRVSGSFACFCVLLVSCTLYLVAIYLNV</sequence>
<dbReference type="GeneID" id="80882989"/>
<feature type="transmembrane region" description="Helical" evidence="1">
    <location>
        <begin position="12"/>
        <end position="31"/>
    </location>
</feature>
<evidence type="ECO:0000313" key="2">
    <source>
        <dbReference type="EMBL" id="KAJ8099909.1"/>
    </source>
</evidence>
<dbReference type="Proteomes" id="UP001217417">
    <property type="component" value="Unassembled WGS sequence"/>
</dbReference>
<accession>A0AAD7VSN6</accession>
<gene>
    <name evidence="2" type="ORF">POJ06DRAFT_254862</name>
</gene>
<dbReference type="EMBL" id="JARPMG010000006">
    <property type="protein sequence ID" value="KAJ8099909.1"/>
    <property type="molecule type" value="Genomic_DNA"/>
</dbReference>
<organism evidence="2 3">
    <name type="scientific">Lipomyces tetrasporus</name>
    <dbReference type="NCBI Taxonomy" id="54092"/>
    <lineage>
        <taxon>Eukaryota</taxon>
        <taxon>Fungi</taxon>
        <taxon>Dikarya</taxon>
        <taxon>Ascomycota</taxon>
        <taxon>Saccharomycotina</taxon>
        <taxon>Lipomycetes</taxon>
        <taxon>Lipomycetales</taxon>
        <taxon>Lipomycetaceae</taxon>
        <taxon>Lipomyces</taxon>
    </lineage>
</organism>
<feature type="transmembrane region" description="Helical" evidence="1">
    <location>
        <begin position="37"/>
        <end position="58"/>
    </location>
</feature>
<dbReference type="AlphaFoldDB" id="A0AAD7VSN6"/>
<comment type="caution">
    <text evidence="2">The sequence shown here is derived from an EMBL/GenBank/DDBJ whole genome shotgun (WGS) entry which is preliminary data.</text>
</comment>